<sequence>MEKNYYGRTTVYVKIKSDNGLILFIHILSAIADTTTSIIKKIEISKKYIAFQHSLGIKKTTMTTKLIL</sequence>
<keyword evidence="1" id="KW-1133">Transmembrane helix</keyword>
<proteinExistence type="predicted"/>
<reference evidence="2 3" key="1">
    <citation type="submission" date="2020-08" db="EMBL/GenBank/DDBJ databases">
        <authorList>
            <person name="Koutsovoulos G."/>
            <person name="Danchin GJ E."/>
        </authorList>
    </citation>
    <scope>NUCLEOTIDE SEQUENCE [LARGE SCALE GENOMIC DNA]</scope>
</reference>
<organism evidence="2 3">
    <name type="scientific">Meloidogyne enterolobii</name>
    <name type="common">Root-knot nematode worm</name>
    <name type="synonym">Meloidogyne mayaguensis</name>
    <dbReference type="NCBI Taxonomy" id="390850"/>
    <lineage>
        <taxon>Eukaryota</taxon>
        <taxon>Metazoa</taxon>
        <taxon>Ecdysozoa</taxon>
        <taxon>Nematoda</taxon>
        <taxon>Chromadorea</taxon>
        <taxon>Rhabditida</taxon>
        <taxon>Tylenchina</taxon>
        <taxon>Tylenchomorpha</taxon>
        <taxon>Tylenchoidea</taxon>
        <taxon>Meloidogynidae</taxon>
        <taxon>Meloidogyninae</taxon>
        <taxon>Meloidogyne</taxon>
    </lineage>
</organism>
<keyword evidence="1" id="KW-0472">Membrane</keyword>
<evidence type="ECO:0000313" key="3">
    <source>
        <dbReference type="Proteomes" id="UP000580250"/>
    </source>
</evidence>
<evidence type="ECO:0000256" key="1">
    <source>
        <dbReference type="SAM" id="Phobius"/>
    </source>
</evidence>
<feature type="transmembrane region" description="Helical" evidence="1">
    <location>
        <begin position="20"/>
        <end position="39"/>
    </location>
</feature>
<accession>A0A6V7U0R4</accession>
<dbReference type="AlphaFoldDB" id="A0A6V7U0R4"/>
<dbReference type="EMBL" id="CAJEWN010000027">
    <property type="protein sequence ID" value="CAD2141546.1"/>
    <property type="molecule type" value="Genomic_DNA"/>
</dbReference>
<name>A0A6V7U0R4_MELEN</name>
<dbReference type="Proteomes" id="UP000580250">
    <property type="component" value="Unassembled WGS sequence"/>
</dbReference>
<comment type="caution">
    <text evidence="2">The sequence shown here is derived from an EMBL/GenBank/DDBJ whole genome shotgun (WGS) entry which is preliminary data.</text>
</comment>
<protein>
    <submittedName>
        <fullName evidence="2">Uncharacterized protein</fullName>
    </submittedName>
</protein>
<keyword evidence="1" id="KW-0812">Transmembrane</keyword>
<evidence type="ECO:0000313" key="2">
    <source>
        <dbReference type="EMBL" id="CAD2141546.1"/>
    </source>
</evidence>
<gene>
    <name evidence="2" type="ORF">MENT_LOCUS6921</name>
</gene>